<comment type="caution">
    <text evidence="3">The sequence shown here is derived from an EMBL/GenBank/DDBJ whole genome shotgun (WGS) entry which is preliminary data.</text>
</comment>
<dbReference type="InterPro" id="IPR003767">
    <property type="entry name" value="Malate/L-lactate_DH-like"/>
</dbReference>
<dbReference type="PANTHER" id="PTHR11091">
    <property type="entry name" value="OXIDOREDUCTASE-RELATED"/>
    <property type="match status" value="1"/>
</dbReference>
<dbReference type="RefSeq" id="WP_267298905.1">
    <property type="nucleotide sequence ID" value="NZ_JAGJBZ010000001.1"/>
</dbReference>
<dbReference type="InterPro" id="IPR043143">
    <property type="entry name" value="Mal/L-sulf/L-lact_DH-like_NADP"/>
</dbReference>
<dbReference type="PANTHER" id="PTHR11091:SF0">
    <property type="entry name" value="MALATE DEHYDROGENASE"/>
    <property type="match status" value="1"/>
</dbReference>
<keyword evidence="4" id="KW-1185">Reference proteome</keyword>
<dbReference type="Gene3D" id="1.10.1530.10">
    <property type="match status" value="1"/>
</dbReference>
<keyword evidence="2" id="KW-0560">Oxidoreductase</keyword>
<gene>
    <name evidence="3" type="ORF">PV517_32200</name>
</gene>
<dbReference type="InterPro" id="IPR043144">
    <property type="entry name" value="Mal/L-sulf/L-lact_DH-like_ah"/>
</dbReference>
<evidence type="ECO:0000256" key="2">
    <source>
        <dbReference type="ARBA" id="ARBA00023002"/>
    </source>
</evidence>
<reference evidence="3 4" key="1">
    <citation type="journal article" date="2023" name="Microb. Genom.">
        <title>Mesoterricola silvestris gen. nov., sp. nov., Mesoterricola sediminis sp. nov., Geothrix oryzae sp. nov., Geothrix edaphica sp. nov., Geothrix rubra sp. nov., and Geothrix limicola sp. nov., six novel members of Acidobacteriota isolated from soils.</title>
        <authorList>
            <person name="Weisberg A.J."/>
            <person name="Pearce E."/>
            <person name="Kramer C.G."/>
            <person name="Chang J.H."/>
            <person name="Clarke C.R."/>
        </authorList>
    </citation>
    <scope>NUCLEOTIDE SEQUENCE [LARGE SCALE GENOMIC DNA]</scope>
    <source>
        <strain evidence="3 4">NRRL_B-2795</strain>
    </source>
</reference>
<evidence type="ECO:0000313" key="3">
    <source>
        <dbReference type="EMBL" id="MDX2913317.1"/>
    </source>
</evidence>
<protein>
    <submittedName>
        <fullName evidence="3">Ldh family oxidoreductase</fullName>
    </submittedName>
</protein>
<dbReference type="Pfam" id="PF02615">
    <property type="entry name" value="Ldh_2"/>
    <property type="match status" value="1"/>
</dbReference>
<dbReference type="SUPFAM" id="SSF89733">
    <property type="entry name" value="L-sulfolactate dehydrogenase-like"/>
    <property type="match status" value="1"/>
</dbReference>
<dbReference type="EMBL" id="JARAVY010000014">
    <property type="protein sequence ID" value="MDX2913317.1"/>
    <property type="molecule type" value="Genomic_DNA"/>
</dbReference>
<comment type="similarity">
    <text evidence="1">Belongs to the LDH2/MDH2 oxidoreductase family.</text>
</comment>
<accession>A0ABU4LC21</accession>
<evidence type="ECO:0000256" key="1">
    <source>
        <dbReference type="ARBA" id="ARBA00006056"/>
    </source>
</evidence>
<dbReference type="InterPro" id="IPR036111">
    <property type="entry name" value="Mal/L-sulfo/L-lacto_DH-like_sf"/>
</dbReference>
<sequence>MPHTVGAADLLDFAAASTQAHGVPPVDARLLADTLVTAELWGHPSHGMLRLPWYLDRLRSGATAAVAAPDIVTDNGAVLVVDGRDGLGQVLTARAVTWGVERARAHGISAVAVRNSGHFGTAAYFTRRAAEQGCVALLATNASPAMAPWGGREKRVGTNPWSIAAPGGRYGTVVMDIANTAVARGKIYHAKERGEPIPEGWAADPDGVPTTDPRRAVEGLILPMAGHKGYAISFMFDVLAGVLTGSAFGTGVTGPYAPEGRSGVGHLLLCVDIAALAEPAEFGRRMEALIEETKNTPVAPGTAEILVPGEPEIRTAERLRAEGITLADGTWTALARIAEATAVPLPTPVAPPAPVHPTHQEPPA</sequence>
<dbReference type="Gene3D" id="3.30.1370.60">
    <property type="entry name" value="Hypothetical oxidoreductase yiak, domain 2"/>
    <property type="match status" value="1"/>
</dbReference>
<organism evidence="3 4">
    <name type="scientific">Streptomyces griseiscabiei</name>
    <dbReference type="NCBI Taxonomy" id="2993540"/>
    <lineage>
        <taxon>Bacteria</taxon>
        <taxon>Bacillati</taxon>
        <taxon>Actinomycetota</taxon>
        <taxon>Actinomycetes</taxon>
        <taxon>Kitasatosporales</taxon>
        <taxon>Streptomycetaceae</taxon>
        <taxon>Streptomyces</taxon>
    </lineage>
</organism>
<name>A0ABU4LC21_9ACTN</name>
<dbReference type="Proteomes" id="UP001271723">
    <property type="component" value="Unassembled WGS sequence"/>
</dbReference>
<evidence type="ECO:0000313" key="4">
    <source>
        <dbReference type="Proteomes" id="UP001271723"/>
    </source>
</evidence>
<proteinExistence type="inferred from homology"/>